<comment type="subcellular location">
    <subcellularLocation>
        <location evidence="1">Cell membrane</location>
    </subcellularLocation>
</comment>
<feature type="domain" description="Glycosyltransferase 2-like" evidence="6">
    <location>
        <begin position="7"/>
        <end position="164"/>
    </location>
</feature>
<dbReference type="EMBL" id="MGAE01000024">
    <property type="protein sequence ID" value="OGK39189.1"/>
    <property type="molecule type" value="Genomic_DNA"/>
</dbReference>
<accession>A0A1F7I737</accession>
<keyword evidence="5" id="KW-0472">Membrane</keyword>
<dbReference type="PANTHER" id="PTHR43646">
    <property type="entry name" value="GLYCOSYLTRANSFERASE"/>
    <property type="match status" value="1"/>
</dbReference>
<keyword evidence="2" id="KW-1003">Cell membrane</keyword>
<keyword evidence="4" id="KW-0808">Transferase</keyword>
<evidence type="ECO:0000256" key="1">
    <source>
        <dbReference type="ARBA" id="ARBA00004236"/>
    </source>
</evidence>
<dbReference type="AlphaFoldDB" id="A0A1F7I737"/>
<dbReference type="Gene3D" id="3.90.550.10">
    <property type="entry name" value="Spore Coat Polysaccharide Biosynthesis Protein SpsA, Chain A"/>
    <property type="match status" value="1"/>
</dbReference>
<evidence type="ECO:0000313" key="8">
    <source>
        <dbReference type="Proteomes" id="UP000179024"/>
    </source>
</evidence>
<dbReference type="GO" id="GO:0016757">
    <property type="term" value="F:glycosyltransferase activity"/>
    <property type="evidence" value="ECO:0007669"/>
    <property type="project" value="UniProtKB-KW"/>
</dbReference>
<evidence type="ECO:0000259" key="6">
    <source>
        <dbReference type="Pfam" id="PF00535"/>
    </source>
</evidence>
<evidence type="ECO:0000313" key="7">
    <source>
        <dbReference type="EMBL" id="OGK39189.1"/>
    </source>
</evidence>
<dbReference type="SUPFAM" id="SSF53448">
    <property type="entry name" value="Nucleotide-diphospho-sugar transferases"/>
    <property type="match status" value="1"/>
</dbReference>
<reference evidence="7 8" key="1">
    <citation type="journal article" date="2016" name="Nat. Commun.">
        <title>Thousands of microbial genomes shed light on interconnected biogeochemical processes in an aquifer system.</title>
        <authorList>
            <person name="Anantharaman K."/>
            <person name="Brown C.T."/>
            <person name="Hug L.A."/>
            <person name="Sharon I."/>
            <person name="Castelle C.J."/>
            <person name="Probst A.J."/>
            <person name="Thomas B.C."/>
            <person name="Singh A."/>
            <person name="Wilkins M.J."/>
            <person name="Karaoz U."/>
            <person name="Brodie E.L."/>
            <person name="Williams K.H."/>
            <person name="Hubbard S.S."/>
            <person name="Banfield J.F."/>
        </authorList>
    </citation>
    <scope>NUCLEOTIDE SEQUENCE [LARGE SCALE GENOMIC DNA]</scope>
</reference>
<gene>
    <name evidence="7" type="ORF">A3F34_00410</name>
</gene>
<keyword evidence="3" id="KW-0328">Glycosyltransferase</keyword>
<evidence type="ECO:0000256" key="3">
    <source>
        <dbReference type="ARBA" id="ARBA00022676"/>
    </source>
</evidence>
<comment type="caution">
    <text evidence="7">The sequence shown here is derived from an EMBL/GenBank/DDBJ whole genome shotgun (WGS) entry which is preliminary data.</text>
</comment>
<protein>
    <recommendedName>
        <fullName evidence="6">Glycosyltransferase 2-like domain-containing protein</fullName>
    </recommendedName>
</protein>
<dbReference type="GO" id="GO:0005886">
    <property type="term" value="C:plasma membrane"/>
    <property type="evidence" value="ECO:0007669"/>
    <property type="project" value="UniProtKB-SubCell"/>
</dbReference>
<dbReference type="InterPro" id="IPR001173">
    <property type="entry name" value="Glyco_trans_2-like"/>
</dbReference>
<dbReference type="InterPro" id="IPR029044">
    <property type="entry name" value="Nucleotide-diphossugar_trans"/>
</dbReference>
<sequence length="278" mass="32073">MKNPYFSVIIPTLNEEKYVPNLLNDLLKQSPSIPFEVIVVDANSDDQTKTVVTAFKSQLESLILLNSKQRNHCYQKNYGASKAHGKYLILIDADSRLEKAFMTRLYNATKKYQNLVFLPKVIPQEQSTLDDTLFALANYFIELSQIIGKPIPSAGCMIFERGFFNFIDGYKTVATSQFMYPDDHEIILRTRKAGVIARYLKDVRVKFSLRRLQKEGRLTVTRKYLVSSIEMLINGEMQTKANYEMGGQYYGDELKKSKYTQKKLGYYLKKLAALKDQF</sequence>
<proteinExistence type="predicted"/>
<dbReference type="PANTHER" id="PTHR43646:SF2">
    <property type="entry name" value="GLYCOSYLTRANSFERASE 2-LIKE DOMAIN-CONTAINING PROTEIN"/>
    <property type="match status" value="1"/>
</dbReference>
<evidence type="ECO:0000256" key="4">
    <source>
        <dbReference type="ARBA" id="ARBA00022679"/>
    </source>
</evidence>
<evidence type="ECO:0000256" key="2">
    <source>
        <dbReference type="ARBA" id="ARBA00022475"/>
    </source>
</evidence>
<dbReference type="Pfam" id="PF00535">
    <property type="entry name" value="Glycos_transf_2"/>
    <property type="match status" value="1"/>
</dbReference>
<evidence type="ECO:0000256" key="5">
    <source>
        <dbReference type="ARBA" id="ARBA00023136"/>
    </source>
</evidence>
<dbReference type="Proteomes" id="UP000179024">
    <property type="component" value="Unassembled WGS sequence"/>
</dbReference>
<name>A0A1F7I737_9BACT</name>
<organism evidence="7 8">
    <name type="scientific">Candidatus Roizmanbacteria bacterium RIFCSPHIGHO2_12_FULL_44_10</name>
    <dbReference type="NCBI Taxonomy" id="1802054"/>
    <lineage>
        <taxon>Bacteria</taxon>
        <taxon>Candidatus Roizmaniibacteriota</taxon>
    </lineage>
</organism>